<evidence type="ECO:0000313" key="2">
    <source>
        <dbReference type="EMBL" id="GJE89723.1"/>
    </source>
</evidence>
<accession>A0A9P3G7H4</accession>
<keyword evidence="3" id="KW-1185">Reference proteome</keyword>
<dbReference type="EMBL" id="BPQB01000013">
    <property type="protein sequence ID" value="GJE89723.1"/>
    <property type="molecule type" value="Genomic_DNA"/>
</dbReference>
<proteinExistence type="predicted"/>
<feature type="region of interest" description="Disordered" evidence="1">
    <location>
        <begin position="1"/>
        <end position="52"/>
    </location>
</feature>
<dbReference type="Proteomes" id="UP000703269">
    <property type="component" value="Unassembled WGS sequence"/>
</dbReference>
<protein>
    <submittedName>
        <fullName evidence="2">Uncharacterized protein</fullName>
    </submittedName>
</protein>
<feature type="region of interest" description="Disordered" evidence="1">
    <location>
        <begin position="409"/>
        <end position="801"/>
    </location>
</feature>
<sequence length="801" mass="87136">MPPARPAPVTHDDDAEDFTNELNEEHSEEEASDADDLELSQYPTIVRPPDSARADPAVKAYLNQLEMANRDLMKQRKVDHVKNEKLQQEKKILKEAVSSGNAELVRATEDAPAELMKWKGEIAKCALLTHFCHRPWLDPAIFTQFSSQPTGFNREDPQHWIKREAKFVDDRTKLLVHASEVFEVLGTKNPLLEYMGKVHYVGVKWVAELRTQRNRFTADVKKNMPKYAPEHREIFELSPKERGEHAEAIRLVGSPMEHWPACYYANGDNSKSSNFGFVLALPCSVRDWLWGATGNASKRAKGSKKLAGVTSITPGTMALALMTIRLNYSSCEQAEQSYEEGKEGSFQLEVHFNYLKQHFMSTWFLPKMVLLREWCDGIIFQRKSPAAIQQQRAQRVVQDAAALANERAEEAMMAGDSEPENVPDFPPLPPGPSSASRVGAPSTGRSMTTAAASHHSRPPSAPSHRASQPPRPPPASLHLTDPAPASHRTAAGGQTAPASTVSSATNSSSRRRVTASIPVRPSPAEVPADDYDHDSEADENEPRSHFPLQDTGGNATGDSDMDGDQDDAIAVTEDDGQRHARAQPLGESWDQLTELDSGFAGLDLRSIPCPPKSSSSTSKPSSRAASVAKQPLAPSRPHQPSGKLPRVPPPQSEPDSEPESEHEQAPPKKIPPRRKHPTPSPPPEQESELEDVPAPAPPPKKPAPKKRIAVAAMSQVPLSQLEAQSDPDPTVEPAPGLRKQVRASKKATDSTSAMSSDKAVTPGTKGKVTASGGSKVAVAGSAPVSEGRPVRATRSNTKPKS</sequence>
<gene>
    <name evidence="2" type="ORF">PsYK624_058290</name>
</gene>
<evidence type="ECO:0000313" key="3">
    <source>
        <dbReference type="Proteomes" id="UP000703269"/>
    </source>
</evidence>
<dbReference type="AlphaFoldDB" id="A0A9P3G7H4"/>
<reference evidence="2 3" key="1">
    <citation type="submission" date="2021-08" db="EMBL/GenBank/DDBJ databases">
        <title>Draft Genome Sequence of Phanerochaete sordida strain YK-624.</title>
        <authorList>
            <person name="Mori T."/>
            <person name="Dohra H."/>
            <person name="Suzuki T."/>
            <person name="Kawagishi H."/>
            <person name="Hirai H."/>
        </authorList>
    </citation>
    <scope>NUCLEOTIDE SEQUENCE [LARGE SCALE GENOMIC DNA]</scope>
    <source>
        <strain evidence="2 3">YK-624</strain>
    </source>
</reference>
<dbReference type="OrthoDB" id="10641714at2759"/>
<feature type="compositionally biased region" description="Low complexity" evidence="1">
    <location>
        <begin position="498"/>
        <end position="508"/>
    </location>
</feature>
<name>A0A9P3G7H4_9APHY</name>
<organism evidence="2 3">
    <name type="scientific">Phanerochaete sordida</name>
    <dbReference type="NCBI Taxonomy" id="48140"/>
    <lineage>
        <taxon>Eukaryota</taxon>
        <taxon>Fungi</taxon>
        <taxon>Dikarya</taxon>
        <taxon>Basidiomycota</taxon>
        <taxon>Agaricomycotina</taxon>
        <taxon>Agaricomycetes</taxon>
        <taxon>Polyporales</taxon>
        <taxon>Phanerochaetaceae</taxon>
        <taxon>Phanerochaete</taxon>
    </lineage>
</organism>
<feature type="compositionally biased region" description="Acidic residues" evidence="1">
    <location>
        <begin position="26"/>
        <end position="38"/>
    </location>
</feature>
<evidence type="ECO:0000256" key="1">
    <source>
        <dbReference type="SAM" id="MobiDB-lite"/>
    </source>
</evidence>
<feature type="compositionally biased region" description="Low complexity" evidence="1">
    <location>
        <begin position="612"/>
        <end position="626"/>
    </location>
</feature>
<comment type="caution">
    <text evidence="2">The sequence shown here is derived from an EMBL/GenBank/DDBJ whole genome shotgun (WGS) entry which is preliminary data.</text>
</comment>
<feature type="compositionally biased region" description="Acidic residues" evidence="1">
    <location>
        <begin position="527"/>
        <end position="539"/>
    </location>
</feature>